<dbReference type="Proteomes" id="UP000314294">
    <property type="component" value="Unassembled WGS sequence"/>
</dbReference>
<comment type="caution">
    <text evidence="1">The sequence shown here is derived from an EMBL/GenBank/DDBJ whole genome shotgun (WGS) entry which is preliminary data.</text>
</comment>
<reference evidence="1 2" key="1">
    <citation type="submission" date="2019-03" db="EMBL/GenBank/DDBJ databases">
        <title>First draft genome of Liparis tanakae, snailfish: a comprehensive survey of snailfish specific genes.</title>
        <authorList>
            <person name="Kim W."/>
            <person name="Song I."/>
            <person name="Jeong J.-H."/>
            <person name="Kim D."/>
            <person name="Kim S."/>
            <person name="Ryu S."/>
            <person name="Song J.Y."/>
            <person name="Lee S.K."/>
        </authorList>
    </citation>
    <scope>NUCLEOTIDE SEQUENCE [LARGE SCALE GENOMIC DNA]</scope>
    <source>
        <tissue evidence="1">Muscle</tissue>
    </source>
</reference>
<accession>A0A4Z2HAW3</accession>
<protein>
    <submittedName>
        <fullName evidence="1">Uncharacterized protein</fullName>
    </submittedName>
</protein>
<dbReference type="EMBL" id="SRLO01000281">
    <property type="protein sequence ID" value="TNN63037.1"/>
    <property type="molecule type" value="Genomic_DNA"/>
</dbReference>
<gene>
    <name evidence="1" type="ORF">EYF80_026765</name>
</gene>
<name>A0A4Z2HAW3_9TELE</name>
<dbReference type="AlphaFoldDB" id="A0A4Z2HAW3"/>
<organism evidence="1 2">
    <name type="scientific">Liparis tanakae</name>
    <name type="common">Tanaka's snailfish</name>
    <dbReference type="NCBI Taxonomy" id="230148"/>
    <lineage>
        <taxon>Eukaryota</taxon>
        <taxon>Metazoa</taxon>
        <taxon>Chordata</taxon>
        <taxon>Craniata</taxon>
        <taxon>Vertebrata</taxon>
        <taxon>Euteleostomi</taxon>
        <taxon>Actinopterygii</taxon>
        <taxon>Neopterygii</taxon>
        <taxon>Teleostei</taxon>
        <taxon>Neoteleostei</taxon>
        <taxon>Acanthomorphata</taxon>
        <taxon>Eupercaria</taxon>
        <taxon>Perciformes</taxon>
        <taxon>Cottioidei</taxon>
        <taxon>Cottales</taxon>
        <taxon>Liparidae</taxon>
        <taxon>Liparis</taxon>
    </lineage>
</organism>
<evidence type="ECO:0000313" key="2">
    <source>
        <dbReference type="Proteomes" id="UP000314294"/>
    </source>
</evidence>
<sequence length="74" mass="8382">MALMALVELRHGVLLIKGCFVSHGVYTCSWRLPRVLAMVAQKGQTKYGLYREPFNILPSPEGHRSSPTLLEKER</sequence>
<keyword evidence="2" id="KW-1185">Reference proteome</keyword>
<evidence type="ECO:0000313" key="1">
    <source>
        <dbReference type="EMBL" id="TNN63037.1"/>
    </source>
</evidence>
<proteinExistence type="predicted"/>